<dbReference type="PANTHER" id="PTHR45638">
    <property type="entry name" value="CYCLIC NUCLEOTIDE-GATED CATION CHANNEL SUBUNIT A"/>
    <property type="match status" value="1"/>
</dbReference>
<dbReference type="InterPro" id="IPR050866">
    <property type="entry name" value="CNG_cation_channel"/>
</dbReference>
<dbReference type="Gene3D" id="2.60.120.10">
    <property type="entry name" value="Jelly Rolls"/>
    <property type="match status" value="1"/>
</dbReference>
<reference evidence="3 4" key="1">
    <citation type="submission" date="2023-01" db="EMBL/GenBank/DDBJ databases">
        <title>Novel diversity within Roseofilum (Cyanobacteria; Desertifilaceae) from marine benthic mats with descriptions of four novel species.</title>
        <authorList>
            <person name="Wang Y."/>
            <person name="Berthold D.E."/>
            <person name="Hu J."/>
            <person name="Lefler F.W."/>
            <person name="Laughinghouse H.D. IV."/>
        </authorList>
    </citation>
    <scope>NUCLEOTIDE SEQUENCE [LARGE SCALE GENOMIC DNA]</scope>
    <source>
        <strain evidence="3 4">BLCC-M143</strain>
    </source>
</reference>
<evidence type="ECO:0000313" key="4">
    <source>
        <dbReference type="Proteomes" id="UP001232992"/>
    </source>
</evidence>
<keyword evidence="1" id="KW-0406">Ion transport</keyword>
<feature type="domain" description="Cyclic nucleotide-binding" evidence="2">
    <location>
        <begin position="16"/>
        <end position="115"/>
    </location>
</feature>
<evidence type="ECO:0000256" key="1">
    <source>
        <dbReference type="ARBA" id="ARBA00023286"/>
    </source>
</evidence>
<keyword evidence="1" id="KW-1071">Ligand-gated ion channel</keyword>
<dbReference type="EMBL" id="JAQOSQ010000009">
    <property type="protein sequence ID" value="MDJ1183645.1"/>
    <property type="molecule type" value="Genomic_DNA"/>
</dbReference>
<keyword evidence="1" id="KW-0407">Ion channel</keyword>
<dbReference type="PROSITE" id="PS50042">
    <property type="entry name" value="CNMP_BINDING_3"/>
    <property type="match status" value="1"/>
</dbReference>
<dbReference type="InterPro" id="IPR018490">
    <property type="entry name" value="cNMP-bd_dom_sf"/>
</dbReference>
<proteinExistence type="predicted"/>
<organism evidence="3 4">
    <name type="scientific">Roseofilum casamattae BLCC-M143</name>
    <dbReference type="NCBI Taxonomy" id="3022442"/>
    <lineage>
        <taxon>Bacteria</taxon>
        <taxon>Bacillati</taxon>
        <taxon>Cyanobacteriota</taxon>
        <taxon>Cyanophyceae</taxon>
        <taxon>Desertifilales</taxon>
        <taxon>Desertifilaceae</taxon>
        <taxon>Roseofilum</taxon>
        <taxon>Roseofilum casamattae</taxon>
    </lineage>
</organism>
<accession>A0ABT7BWR9</accession>
<dbReference type="CDD" id="cd00038">
    <property type="entry name" value="CAP_ED"/>
    <property type="match status" value="1"/>
</dbReference>
<dbReference type="InterPro" id="IPR014710">
    <property type="entry name" value="RmlC-like_jellyroll"/>
</dbReference>
<comment type="caution">
    <text evidence="3">The sequence shown here is derived from an EMBL/GenBank/DDBJ whole genome shotgun (WGS) entry which is preliminary data.</text>
</comment>
<protein>
    <submittedName>
        <fullName evidence="3">Cyclic nucleotide-binding domain-containing protein</fullName>
    </submittedName>
</protein>
<dbReference type="InterPro" id="IPR000595">
    <property type="entry name" value="cNMP-bd_dom"/>
</dbReference>
<dbReference type="Proteomes" id="UP001232992">
    <property type="component" value="Unassembled WGS sequence"/>
</dbReference>
<dbReference type="PANTHER" id="PTHR45638:SF11">
    <property type="entry name" value="CYCLIC NUCLEOTIDE-GATED CATION CHANNEL SUBUNIT A"/>
    <property type="match status" value="1"/>
</dbReference>
<evidence type="ECO:0000259" key="2">
    <source>
        <dbReference type="PROSITE" id="PS50042"/>
    </source>
</evidence>
<keyword evidence="4" id="KW-1185">Reference proteome</keyword>
<dbReference type="SUPFAM" id="SSF51206">
    <property type="entry name" value="cAMP-binding domain-like"/>
    <property type="match status" value="1"/>
</dbReference>
<sequence>MLDSTERLEIVRQVPIFREIESDDILREVNAALLELWYPAGHLILDEGRKGGLLYILLSGRVQVEKDDTVLAELKKGDFFGEMSIFNSAPLSASVRAVEECEILLLTQQQLYEAIAISPGVAIYMIRILCKRVNQMNETISDLQAQVGSL</sequence>
<name>A0ABT7BWR9_9CYAN</name>
<keyword evidence="1" id="KW-0813">Transport</keyword>
<dbReference type="Pfam" id="PF00027">
    <property type="entry name" value="cNMP_binding"/>
    <property type="match status" value="1"/>
</dbReference>
<evidence type="ECO:0000313" key="3">
    <source>
        <dbReference type="EMBL" id="MDJ1183645.1"/>
    </source>
</evidence>
<dbReference type="RefSeq" id="WP_283758298.1">
    <property type="nucleotide sequence ID" value="NZ_JAQOSQ010000009.1"/>
</dbReference>
<gene>
    <name evidence="3" type="ORF">PMH09_10580</name>
</gene>
<dbReference type="SMART" id="SM00100">
    <property type="entry name" value="cNMP"/>
    <property type="match status" value="1"/>
</dbReference>